<dbReference type="InterPro" id="IPR010642">
    <property type="entry name" value="Invasion_prot_B"/>
</dbReference>
<gene>
    <name evidence="1" type="ORF">BECKLPF1236B_GA0070989_106119</name>
</gene>
<evidence type="ECO:0000313" key="1">
    <source>
        <dbReference type="EMBL" id="VFK14435.1"/>
    </source>
</evidence>
<name>A0A450WBP8_9GAMM</name>
<dbReference type="Pfam" id="PF06776">
    <property type="entry name" value="IalB"/>
    <property type="match status" value="1"/>
</dbReference>
<dbReference type="Gene3D" id="2.60.40.1880">
    <property type="entry name" value="Invasion associated locus B (IalB) protein"/>
    <property type="match status" value="1"/>
</dbReference>
<dbReference type="AlphaFoldDB" id="A0A450WBP8"/>
<dbReference type="InterPro" id="IPR038696">
    <property type="entry name" value="IalB_sf"/>
</dbReference>
<protein>
    <submittedName>
        <fullName evidence="1">Invasion protein IalB, involved in pathogenesis</fullName>
    </submittedName>
</protein>
<sequence length="210" mass="22717">MKLFDLSSSRGIFHARGQTPGTESPETRALTVKSSRLSRMLATSLVSVALLAGFGNARAEEPKPVPPKPVPYGDWALRCPAKDKDKEPCSLSQRILVEVDGKKAPIVFFNFVHTDKPKALHAILRLPLGISLPRGMSLQVDKNSPITGSFSHCDREGCLTVGKITPELRKNLEAGQKAFIVFHTLDGKPVTVPASLKGITAGLKALDKKK</sequence>
<dbReference type="EMBL" id="CAADFK010000061">
    <property type="protein sequence ID" value="VFK14435.1"/>
    <property type="molecule type" value="Genomic_DNA"/>
</dbReference>
<accession>A0A450WBP8</accession>
<reference evidence="1" key="1">
    <citation type="submission" date="2019-02" db="EMBL/GenBank/DDBJ databases">
        <authorList>
            <person name="Gruber-Vodicka R. H."/>
            <person name="Seah K. B. B."/>
        </authorList>
    </citation>
    <scope>NUCLEOTIDE SEQUENCE</scope>
    <source>
        <strain evidence="1">BECK_S313</strain>
    </source>
</reference>
<organism evidence="1">
    <name type="scientific">Candidatus Kentrum sp. LPFa</name>
    <dbReference type="NCBI Taxonomy" id="2126335"/>
    <lineage>
        <taxon>Bacteria</taxon>
        <taxon>Pseudomonadati</taxon>
        <taxon>Pseudomonadota</taxon>
        <taxon>Gammaproteobacteria</taxon>
        <taxon>Candidatus Kentrum</taxon>
    </lineage>
</organism>
<proteinExistence type="predicted"/>